<dbReference type="Proteomes" id="UP000228934">
    <property type="component" value="Unassembled WGS sequence"/>
</dbReference>
<proteinExistence type="predicted"/>
<dbReference type="AlphaFoldDB" id="A0A2G9SBS2"/>
<keyword evidence="2" id="KW-1185">Reference proteome</keyword>
<evidence type="ECO:0000313" key="2">
    <source>
        <dbReference type="Proteomes" id="UP000228934"/>
    </source>
</evidence>
<reference evidence="2" key="1">
    <citation type="journal article" date="2017" name="Nat. Commun.">
        <title>The North American bullfrog draft genome provides insight into hormonal regulation of long noncoding RNA.</title>
        <authorList>
            <person name="Hammond S.A."/>
            <person name="Warren R.L."/>
            <person name="Vandervalk B.P."/>
            <person name="Kucuk E."/>
            <person name="Khan H."/>
            <person name="Gibb E.A."/>
            <person name="Pandoh P."/>
            <person name="Kirk H."/>
            <person name="Zhao Y."/>
            <person name="Jones M."/>
            <person name="Mungall A.J."/>
            <person name="Coope R."/>
            <person name="Pleasance S."/>
            <person name="Moore R.A."/>
            <person name="Holt R.A."/>
            <person name="Round J.M."/>
            <person name="Ohora S."/>
            <person name="Walle B.V."/>
            <person name="Veldhoen N."/>
            <person name="Helbing C.C."/>
            <person name="Birol I."/>
        </authorList>
    </citation>
    <scope>NUCLEOTIDE SEQUENCE [LARGE SCALE GENOMIC DNA]</scope>
</reference>
<sequence length="81" mass="9056">MDLAAGLYFIPPAFFIEAAGSENDFNSIMMPIYSLSSRQVDQEVSKQPCCHWISSLNILLYSSQWGSTSAKEVFITTGYNH</sequence>
<gene>
    <name evidence="1" type="ORF">AB205_0210020</name>
</gene>
<dbReference type="EMBL" id="KV926546">
    <property type="protein sequence ID" value="PIO37572.1"/>
    <property type="molecule type" value="Genomic_DNA"/>
</dbReference>
<organism evidence="1 2">
    <name type="scientific">Aquarana catesbeiana</name>
    <name type="common">American bullfrog</name>
    <name type="synonym">Rana catesbeiana</name>
    <dbReference type="NCBI Taxonomy" id="8400"/>
    <lineage>
        <taxon>Eukaryota</taxon>
        <taxon>Metazoa</taxon>
        <taxon>Chordata</taxon>
        <taxon>Craniata</taxon>
        <taxon>Vertebrata</taxon>
        <taxon>Euteleostomi</taxon>
        <taxon>Amphibia</taxon>
        <taxon>Batrachia</taxon>
        <taxon>Anura</taxon>
        <taxon>Neobatrachia</taxon>
        <taxon>Ranoidea</taxon>
        <taxon>Ranidae</taxon>
        <taxon>Aquarana</taxon>
    </lineage>
</organism>
<protein>
    <submittedName>
        <fullName evidence="1">Uncharacterized protein</fullName>
    </submittedName>
</protein>
<name>A0A2G9SBS2_AQUCT</name>
<accession>A0A2G9SBS2</accession>
<evidence type="ECO:0000313" key="1">
    <source>
        <dbReference type="EMBL" id="PIO37572.1"/>
    </source>
</evidence>